<dbReference type="InterPro" id="IPR012944">
    <property type="entry name" value="SusD_RagB_dom"/>
</dbReference>
<dbReference type="InterPro" id="IPR011990">
    <property type="entry name" value="TPR-like_helical_dom_sf"/>
</dbReference>
<evidence type="ECO:0000256" key="3">
    <source>
        <dbReference type="ARBA" id="ARBA00023136"/>
    </source>
</evidence>
<dbReference type="EMBL" id="VSSQ01000384">
    <property type="protein sequence ID" value="MPL93202.1"/>
    <property type="molecule type" value="Genomic_DNA"/>
</dbReference>
<reference evidence="7" key="1">
    <citation type="submission" date="2019-08" db="EMBL/GenBank/DDBJ databases">
        <authorList>
            <person name="Kucharzyk K."/>
            <person name="Murdoch R.W."/>
            <person name="Higgins S."/>
            <person name="Loffler F."/>
        </authorList>
    </citation>
    <scope>NUCLEOTIDE SEQUENCE</scope>
</reference>
<evidence type="ECO:0000313" key="7">
    <source>
        <dbReference type="EMBL" id="MPL93202.1"/>
    </source>
</evidence>
<dbReference type="Pfam" id="PF14322">
    <property type="entry name" value="SusD-like_3"/>
    <property type="match status" value="1"/>
</dbReference>
<evidence type="ECO:0000259" key="5">
    <source>
        <dbReference type="Pfam" id="PF07980"/>
    </source>
</evidence>
<dbReference type="AlphaFoldDB" id="A0A644VRQ0"/>
<evidence type="ECO:0008006" key="8">
    <source>
        <dbReference type="Google" id="ProtNLM"/>
    </source>
</evidence>
<evidence type="ECO:0000256" key="2">
    <source>
        <dbReference type="ARBA" id="ARBA00022729"/>
    </source>
</evidence>
<protein>
    <recommendedName>
        <fullName evidence="8">SusD-like protein</fullName>
    </recommendedName>
</protein>
<comment type="caution">
    <text evidence="7">The sequence shown here is derived from an EMBL/GenBank/DDBJ whole genome shotgun (WGS) entry which is preliminary data.</text>
</comment>
<keyword evidence="2" id="KW-0732">Signal</keyword>
<proteinExistence type="predicted"/>
<gene>
    <name evidence="7" type="ORF">SDC9_39328</name>
</gene>
<evidence type="ECO:0000256" key="4">
    <source>
        <dbReference type="ARBA" id="ARBA00023237"/>
    </source>
</evidence>
<dbReference type="SUPFAM" id="SSF48452">
    <property type="entry name" value="TPR-like"/>
    <property type="match status" value="1"/>
</dbReference>
<dbReference type="Gene3D" id="1.25.40.390">
    <property type="match status" value="1"/>
</dbReference>
<name>A0A644VRQ0_9ZZZZ</name>
<evidence type="ECO:0000256" key="1">
    <source>
        <dbReference type="ARBA" id="ARBA00004442"/>
    </source>
</evidence>
<organism evidence="7">
    <name type="scientific">bioreactor metagenome</name>
    <dbReference type="NCBI Taxonomy" id="1076179"/>
    <lineage>
        <taxon>unclassified sequences</taxon>
        <taxon>metagenomes</taxon>
        <taxon>ecological metagenomes</taxon>
    </lineage>
</organism>
<comment type="subcellular location">
    <subcellularLocation>
        <location evidence="1">Cell outer membrane</location>
    </subcellularLocation>
</comment>
<evidence type="ECO:0000259" key="6">
    <source>
        <dbReference type="Pfam" id="PF14322"/>
    </source>
</evidence>
<keyword evidence="4" id="KW-0998">Cell outer membrane</keyword>
<keyword evidence="3" id="KW-0472">Membrane</keyword>
<dbReference type="Pfam" id="PF07980">
    <property type="entry name" value="SusD_RagB"/>
    <property type="match status" value="1"/>
</dbReference>
<dbReference type="GO" id="GO:0009279">
    <property type="term" value="C:cell outer membrane"/>
    <property type="evidence" value="ECO:0007669"/>
    <property type="project" value="UniProtKB-SubCell"/>
</dbReference>
<feature type="domain" description="RagB/SusD" evidence="5">
    <location>
        <begin position="335"/>
        <end position="550"/>
    </location>
</feature>
<dbReference type="InterPro" id="IPR033985">
    <property type="entry name" value="SusD-like_N"/>
</dbReference>
<accession>A0A644VRQ0</accession>
<feature type="domain" description="SusD-like N-terminal" evidence="6">
    <location>
        <begin position="86"/>
        <end position="223"/>
    </location>
</feature>
<sequence length="552" mass="62646">MSKITKYMAIIALILFGNACDFLDQVPYSISSPENSYKDENDFKIALAGCYEVINAMFISDGSNISGGTYSQGLQYFLEGCSDNVIGTTASATLMSMLRADYNTESQDVNSFWKAFFTGISRCNYLIDRAPKGELTPEQQIQFTAEARFLRAFYYNHLASLFGGLPYCVEPAVDPRLPRENLEKIYSLIISDLKYAYENHSEEKILKCSIDKWGAGAYLGMVYNYLASCKRYNVGVTLLDRCPLNSFAWVDADATSLAAKTVLEDVVNNCPYILVDASEYKKLFYEMSKNTQYKECLLMSEWSSKNTSDARTVYTVLAPAGSVTVRGTWQRMFPTMRLYKSYTEGDIRRDMFITGMYTTSPAPQQETVDGYVYYIPRPSSGTSNNSSYQLFSTGKFRISDQGSGSMLLQSQCAMNDPLIRFADVILHYAEALYFTGNEPLARQQFIPIRDRIKGTLSIEDITAAYKRDDFVEELLEERGRELCFEAKRRIDLMRFGKMTSTIETLPEEGTLNLRTGIQLLKNNWSEYKIWYPVPQIQIEVNSNFVQNAGYAD</sequence>